<dbReference type="InterPro" id="IPR012337">
    <property type="entry name" value="RNaseH-like_sf"/>
</dbReference>
<reference evidence="12" key="1">
    <citation type="submission" date="2014-11" db="EMBL/GenBank/DDBJ databases">
        <authorList>
            <person name="Hornung B.V."/>
        </authorList>
    </citation>
    <scope>NUCLEOTIDE SEQUENCE</scope>
    <source>
        <strain evidence="12">INE</strain>
    </source>
</reference>
<name>A0A8S0XBF6_9FIRM</name>
<dbReference type="HAMAP" id="MF_02206">
    <property type="entry name" value="DinG_exonucl"/>
    <property type="match status" value="1"/>
</dbReference>
<gene>
    <name evidence="8" type="primary">dinG</name>
    <name evidence="11" type="ORF">DEACI_1829</name>
    <name evidence="12" type="ORF">DEACI_3022</name>
</gene>
<evidence type="ECO:0000313" key="12">
    <source>
        <dbReference type="EMBL" id="CEJ08545.1"/>
    </source>
</evidence>
<dbReference type="EMBL" id="CDGJ01000082">
    <property type="protein sequence ID" value="CEJ08545.1"/>
    <property type="molecule type" value="Genomic_DNA"/>
</dbReference>
<dbReference type="GO" id="GO:0005524">
    <property type="term" value="F:ATP binding"/>
    <property type="evidence" value="ECO:0007669"/>
    <property type="project" value="UniProtKB-UniRule"/>
</dbReference>
<keyword evidence="6 8" id="KW-0067">ATP-binding</keyword>
<dbReference type="Proteomes" id="UP000836597">
    <property type="component" value="Chromosome"/>
</dbReference>
<feature type="short sequence motif" description="DEAH box" evidence="8">
    <location>
        <begin position="452"/>
        <end position="455"/>
    </location>
</feature>
<proteinExistence type="inferred from homology"/>
<comment type="cofactor">
    <cofactor evidence="1">
        <name>[4Fe-4S] cluster</name>
        <dbReference type="ChEBI" id="CHEBI:49883"/>
    </cofactor>
</comment>
<dbReference type="Gene3D" id="3.30.420.10">
    <property type="entry name" value="Ribonuclease H-like superfamily/Ribonuclease H"/>
    <property type="match status" value="1"/>
</dbReference>
<keyword evidence="4 8" id="KW-0378">Hydrolase</keyword>
<dbReference type="SUPFAM" id="SSF53098">
    <property type="entry name" value="Ribonuclease H-like"/>
    <property type="match status" value="1"/>
</dbReference>
<keyword evidence="3 8" id="KW-0547">Nucleotide-binding</keyword>
<evidence type="ECO:0000256" key="8">
    <source>
        <dbReference type="HAMAP-Rule" id="MF_02206"/>
    </source>
</evidence>
<evidence type="ECO:0000259" key="10">
    <source>
        <dbReference type="PROSITE" id="PS51193"/>
    </source>
</evidence>
<sequence length="932" mass="104666">MAVDVETTGLDPNHDEIIEFAAWRVREDASPEVLHFFARPTRPVPERVLRLTGISREELERADSLLAHREEILAFLGNSVLVGHNLSFDINMLEHGLKVHLDNPVWDTLDLSRIFFPSLKYYRLASIAEKLHLDTKGRLHRAQEDAWVAARVLEACWQKGLEYDLSLFRQASVWLEGWSGRGFFASLERTVRRRFPDRPIRTDWRPGRAQDSLFPGTKPQGNIPAAADWVGRFLSAPGTLAQGLPGYESRPGQVLMAEKVTKSLVRSEHVVIEAGTGTGKSLAYLTPSLWWAKKTGHKVVIATHTIPLQEQLANKDVPILESTLPFSFRSQVLKGKNNYFCLRNWLILNQNPGELSPEERVAGLSILTWLRETETGDAQELPQSPGFRRLWPRINAENCNYARCPHSGTCFFLTAKQKAEDADLLIINHSLLFSDIKTGGNVLPEYHYAVVDEAHHLYSSALEHLGTEISLEKISRILDGIHRPAGPCLYAGIKANSSRYSVLAHGVWERFAARLEDVPGQCASVREQARGLFQLLADVLGENQSLRLVPSHQSEDWWGVLKVQAENLSGRLGDLGQTFAALEDLTEREEASELETLRAELGENFRLLESLLADLSTCMDVEENGQVIWLEKSFAPVWKSTPVDVSAILREKLFDRLETVILTSATLSIAGSFTHFLTELGLETATATLTVDSPFDYDRQMQFYIVKGLMDTKRCEGFLAEDVAEFTAEIARRMGGRTLVLFTSHQFLRATHRALRERLERVGIETLGQGIDGARSAILEEFRRNPRSVLLGANSFWEGIDITGETLSCVILVKLPFCPPGRPLMEARAEFLERQGKNAFRDLFLPEAIIRFKQGFGRLIRSGEDRGAVILFDSRITEKSYGRLFLSSLPVATHVRGDRQQIIRRLEAWLGGGDFPNDPKNGTLKAVRLGDV</sequence>
<reference evidence="11" key="2">
    <citation type="submission" date="2020-01" db="EMBL/GenBank/DDBJ databases">
        <authorList>
            <person name="Hornung B."/>
        </authorList>
    </citation>
    <scope>NUCLEOTIDE SEQUENCE</scope>
    <source>
        <strain evidence="11">PacBioINE</strain>
    </source>
</reference>
<dbReference type="GO" id="GO:0016818">
    <property type="term" value="F:hydrolase activity, acting on acid anhydrides, in phosphorus-containing anhydrides"/>
    <property type="evidence" value="ECO:0007669"/>
    <property type="project" value="InterPro"/>
</dbReference>
<dbReference type="InterPro" id="IPR006555">
    <property type="entry name" value="ATP-dep_Helicase_C"/>
</dbReference>
<dbReference type="Gene3D" id="3.40.50.300">
    <property type="entry name" value="P-loop containing nucleotide triphosphate hydrolases"/>
    <property type="match status" value="2"/>
</dbReference>
<dbReference type="SUPFAM" id="SSF52540">
    <property type="entry name" value="P-loop containing nucleoside triphosphate hydrolases"/>
    <property type="match status" value="1"/>
</dbReference>
<feature type="domain" description="Helicase ATP-binding" evidence="9">
    <location>
        <begin position="261"/>
        <end position="478"/>
    </location>
</feature>
<dbReference type="CDD" id="cd06127">
    <property type="entry name" value="DEDDh"/>
    <property type="match status" value="1"/>
</dbReference>
<evidence type="ECO:0000259" key="9">
    <source>
        <dbReference type="PROSITE" id="PS51192"/>
    </source>
</evidence>
<evidence type="ECO:0000256" key="4">
    <source>
        <dbReference type="ARBA" id="ARBA00022801"/>
    </source>
</evidence>
<comment type="catalytic activity">
    <reaction evidence="7">
        <text>ATP + H2O = ADP + phosphate + H(+)</text>
        <dbReference type="Rhea" id="RHEA:13065"/>
        <dbReference type="ChEBI" id="CHEBI:15377"/>
        <dbReference type="ChEBI" id="CHEBI:15378"/>
        <dbReference type="ChEBI" id="CHEBI:30616"/>
        <dbReference type="ChEBI" id="CHEBI:43474"/>
        <dbReference type="ChEBI" id="CHEBI:456216"/>
        <dbReference type="EC" id="5.6.2.3"/>
    </reaction>
</comment>
<comment type="function">
    <text evidence="8">3'-5' exonuclease.</text>
</comment>
<evidence type="ECO:0000313" key="11">
    <source>
        <dbReference type="EMBL" id="CAA7601176.1"/>
    </source>
</evidence>
<dbReference type="Pfam" id="PF13307">
    <property type="entry name" value="Helicase_C_2"/>
    <property type="match status" value="1"/>
</dbReference>
<dbReference type="PANTHER" id="PTHR11472:SF34">
    <property type="entry name" value="REGULATOR OF TELOMERE ELONGATION HELICASE 1"/>
    <property type="match status" value="1"/>
</dbReference>
<dbReference type="FunFam" id="3.30.420.10:FF:000045">
    <property type="entry name" value="3'-5' exonuclease DinG"/>
    <property type="match status" value="1"/>
</dbReference>
<dbReference type="GO" id="GO:0043139">
    <property type="term" value="F:5'-3' DNA helicase activity"/>
    <property type="evidence" value="ECO:0007669"/>
    <property type="project" value="UniProtKB-EC"/>
</dbReference>
<dbReference type="PANTHER" id="PTHR11472">
    <property type="entry name" value="DNA REPAIR DEAD HELICASE RAD3/XP-D SUBFAMILY MEMBER"/>
    <property type="match status" value="1"/>
</dbReference>
<evidence type="ECO:0000313" key="13">
    <source>
        <dbReference type="Proteomes" id="UP001071230"/>
    </source>
</evidence>
<evidence type="ECO:0000256" key="7">
    <source>
        <dbReference type="ARBA" id="ARBA00048954"/>
    </source>
</evidence>
<dbReference type="SMART" id="SM00487">
    <property type="entry name" value="DEXDc"/>
    <property type="match status" value="1"/>
</dbReference>
<dbReference type="GO" id="GO:0003676">
    <property type="term" value="F:nucleic acid binding"/>
    <property type="evidence" value="ECO:0007669"/>
    <property type="project" value="InterPro"/>
</dbReference>
<dbReference type="SMART" id="SM00479">
    <property type="entry name" value="EXOIII"/>
    <property type="match status" value="1"/>
</dbReference>
<dbReference type="GO" id="GO:0008408">
    <property type="term" value="F:3'-5' exonuclease activity"/>
    <property type="evidence" value="ECO:0007669"/>
    <property type="project" value="UniProtKB-UniRule"/>
</dbReference>
<dbReference type="Proteomes" id="UP001071230">
    <property type="component" value="Unassembled WGS sequence"/>
</dbReference>
<dbReference type="Pfam" id="PF00270">
    <property type="entry name" value="DEAD"/>
    <property type="match status" value="1"/>
</dbReference>
<dbReference type="InterPro" id="IPR006310">
    <property type="entry name" value="DinG"/>
</dbReference>
<comment type="similarity">
    <text evidence="8">Belongs to the helicase family. DinG subfamily. Type 2 sub-subfamily.</text>
</comment>
<dbReference type="SMART" id="SM00491">
    <property type="entry name" value="HELICc2"/>
    <property type="match status" value="1"/>
</dbReference>
<evidence type="ECO:0000256" key="5">
    <source>
        <dbReference type="ARBA" id="ARBA00022839"/>
    </source>
</evidence>
<feature type="binding site" evidence="8">
    <location>
        <begin position="274"/>
        <end position="281"/>
    </location>
    <ligand>
        <name>ATP</name>
        <dbReference type="ChEBI" id="CHEBI:30616"/>
    </ligand>
</feature>
<dbReference type="AlphaFoldDB" id="A0A8S0XBF6"/>
<evidence type="ECO:0000256" key="3">
    <source>
        <dbReference type="ARBA" id="ARBA00022741"/>
    </source>
</evidence>
<dbReference type="PROSITE" id="PS51193">
    <property type="entry name" value="HELICASE_ATP_BIND_2"/>
    <property type="match status" value="1"/>
</dbReference>
<evidence type="ECO:0000256" key="1">
    <source>
        <dbReference type="ARBA" id="ARBA00001966"/>
    </source>
</evidence>
<protein>
    <recommendedName>
        <fullName evidence="8">3'-5' exonuclease DinG</fullName>
        <ecNumber evidence="8">3.1.-.-</ecNumber>
    </recommendedName>
</protein>
<dbReference type="EMBL" id="LR746496">
    <property type="protein sequence ID" value="CAA7601176.1"/>
    <property type="molecule type" value="Genomic_DNA"/>
</dbReference>
<feature type="domain" description="Helicase ATP-binding" evidence="10">
    <location>
        <begin position="239"/>
        <end position="505"/>
    </location>
</feature>
<dbReference type="Pfam" id="PF00929">
    <property type="entry name" value="RNase_T"/>
    <property type="match status" value="1"/>
</dbReference>
<dbReference type="InterPro" id="IPR011545">
    <property type="entry name" value="DEAD/DEAH_box_helicase_dom"/>
</dbReference>
<dbReference type="InterPro" id="IPR014001">
    <property type="entry name" value="Helicase_ATP-bd"/>
</dbReference>
<dbReference type="InterPro" id="IPR014013">
    <property type="entry name" value="Helic_SF1/SF2_ATP-bd_DinG/Rad3"/>
</dbReference>
<organism evidence="11">
    <name type="scientific">Acididesulfobacillus acetoxydans</name>
    <dbReference type="NCBI Taxonomy" id="1561005"/>
    <lineage>
        <taxon>Bacteria</taxon>
        <taxon>Bacillati</taxon>
        <taxon>Bacillota</taxon>
        <taxon>Clostridia</taxon>
        <taxon>Eubacteriales</taxon>
        <taxon>Peptococcaceae</taxon>
        <taxon>Acididesulfobacillus</taxon>
    </lineage>
</organism>
<dbReference type="GO" id="GO:0006139">
    <property type="term" value="P:nucleobase-containing compound metabolic process"/>
    <property type="evidence" value="ECO:0007669"/>
    <property type="project" value="InterPro"/>
</dbReference>
<dbReference type="KEGG" id="aacx:DEACI_1829"/>
<keyword evidence="2 8" id="KW-0540">Nuclease</keyword>
<evidence type="ECO:0000256" key="6">
    <source>
        <dbReference type="ARBA" id="ARBA00022840"/>
    </source>
</evidence>
<dbReference type="InterPro" id="IPR013520">
    <property type="entry name" value="Ribonucl_H"/>
</dbReference>
<dbReference type="InterPro" id="IPR027417">
    <property type="entry name" value="P-loop_NTPase"/>
</dbReference>
<accession>A0A8S0XBF6</accession>
<dbReference type="InterPro" id="IPR036397">
    <property type="entry name" value="RNaseH_sf"/>
</dbReference>
<dbReference type="EC" id="3.1.-.-" evidence="8"/>
<keyword evidence="13" id="KW-1185">Reference proteome</keyword>
<dbReference type="PROSITE" id="PS51192">
    <property type="entry name" value="HELICASE_ATP_BIND_1"/>
    <property type="match status" value="1"/>
</dbReference>
<dbReference type="InterPro" id="IPR045028">
    <property type="entry name" value="DinG/Rad3-like"/>
</dbReference>
<evidence type="ECO:0000256" key="2">
    <source>
        <dbReference type="ARBA" id="ARBA00022722"/>
    </source>
</evidence>
<keyword evidence="5 8" id="KW-0269">Exonuclease</keyword>